<dbReference type="EMBL" id="HACA01009078">
    <property type="protein sequence ID" value="CDW26439.1"/>
    <property type="molecule type" value="Transcribed_RNA"/>
</dbReference>
<accession>A0A0K2TKI3</accession>
<feature type="non-terminal residue" evidence="1">
    <location>
        <position position="70"/>
    </location>
</feature>
<evidence type="ECO:0000313" key="1">
    <source>
        <dbReference type="EMBL" id="CDW26439.1"/>
    </source>
</evidence>
<organism evidence="1">
    <name type="scientific">Lepeophtheirus salmonis</name>
    <name type="common">Salmon louse</name>
    <name type="synonym">Caligus salmonis</name>
    <dbReference type="NCBI Taxonomy" id="72036"/>
    <lineage>
        <taxon>Eukaryota</taxon>
        <taxon>Metazoa</taxon>
        <taxon>Ecdysozoa</taxon>
        <taxon>Arthropoda</taxon>
        <taxon>Crustacea</taxon>
        <taxon>Multicrustacea</taxon>
        <taxon>Hexanauplia</taxon>
        <taxon>Copepoda</taxon>
        <taxon>Siphonostomatoida</taxon>
        <taxon>Caligidae</taxon>
        <taxon>Lepeophtheirus</taxon>
    </lineage>
</organism>
<protein>
    <submittedName>
        <fullName evidence="1">Uncharacterized protein</fullName>
    </submittedName>
</protein>
<proteinExistence type="predicted"/>
<dbReference type="AlphaFoldDB" id="A0A0K2TKI3"/>
<reference evidence="1" key="1">
    <citation type="submission" date="2014-05" db="EMBL/GenBank/DDBJ databases">
        <authorList>
            <person name="Chronopoulou M."/>
        </authorList>
    </citation>
    <scope>NUCLEOTIDE SEQUENCE</scope>
    <source>
        <tissue evidence="1">Whole organism</tissue>
    </source>
</reference>
<name>A0A0K2TKI3_LEPSM</name>
<sequence length="70" mass="8087">MPNFFILTNTLQIPFLSSRLSFKIVPIYRGHPVAVKPYSWKMILTSVLIQEIDMSLSCLLLVLVFPYKDV</sequence>